<protein>
    <recommendedName>
        <fullName evidence="1">Endospore appendages core domain-containing protein</fullName>
    </recommendedName>
</protein>
<evidence type="ECO:0000259" key="1">
    <source>
        <dbReference type="Pfam" id="PF13157"/>
    </source>
</evidence>
<organism evidence="2 3">
    <name type="scientific">Bacillus pumilus</name>
    <name type="common">Bacillus mesentericus</name>
    <dbReference type="NCBI Taxonomy" id="1408"/>
    <lineage>
        <taxon>Bacteria</taxon>
        <taxon>Bacillati</taxon>
        <taxon>Bacillota</taxon>
        <taxon>Bacilli</taxon>
        <taxon>Bacillales</taxon>
        <taxon>Bacillaceae</taxon>
        <taxon>Bacillus</taxon>
    </lineage>
</organism>
<comment type="caution">
    <text evidence="2">The sequence shown here is derived from an EMBL/GenBank/DDBJ whole genome shotgun (WGS) entry which is preliminary data.</text>
</comment>
<dbReference type="Proteomes" id="UP001182042">
    <property type="component" value="Unassembled WGS sequence"/>
</dbReference>
<proteinExistence type="predicted"/>
<sequence length="217" mass="24886">MSKLKEIINQTKNEGFTHKRSMSSPFLLIMENGEPFYSWVFVERSVINTCYFSLISINEEQNCVVLELLVPCCMRSTCCQKVLYRSSSKILVDLSFLCGMIEAELPVYDALILKNIEPHHLLLDFSTSPSSVEIWRNGTRLLNTATVVLHHHDDQEVPVSITIQTKKACHDICVQKGESRSITVKDMMLILKKQATENVQARLDIQLNMVQRKKIRL</sequence>
<feature type="domain" description="Endospore appendages core" evidence="1">
    <location>
        <begin position="131"/>
        <end position="207"/>
    </location>
</feature>
<dbReference type="Pfam" id="PF13157">
    <property type="entry name" value="Enas"/>
    <property type="match status" value="1"/>
</dbReference>
<dbReference type="RefSeq" id="WP_309415552.1">
    <property type="nucleotide sequence ID" value="NZ_CP187658.1"/>
</dbReference>
<evidence type="ECO:0000313" key="2">
    <source>
        <dbReference type="EMBL" id="MDR4249579.1"/>
    </source>
</evidence>
<evidence type="ECO:0000313" key="3">
    <source>
        <dbReference type="Proteomes" id="UP001182042"/>
    </source>
</evidence>
<dbReference type="NCBIfam" id="NF040827">
    <property type="entry name" value="CotZ_rel"/>
    <property type="match status" value="1"/>
</dbReference>
<reference evidence="2" key="1">
    <citation type="submission" date="2019-07" db="EMBL/GenBank/DDBJ databases">
        <title>Phylogenomic Reclassification of ATCC Bacillus Strains and Various Taxa within the Genus Bacillus.</title>
        <authorList>
            <person name="Riojas M.A."/>
            <person name="Frank A.M."/>
            <person name="Fenn S.L."/>
            <person name="King S."/>
            <person name="Brower S."/>
            <person name="Hazbon M.H."/>
        </authorList>
    </citation>
    <scope>NUCLEOTIDE SEQUENCE</scope>
    <source>
        <strain evidence="2">ATCC 27142</strain>
    </source>
</reference>
<dbReference type="AlphaFoldDB" id="A0AAE4B908"/>
<gene>
    <name evidence="2" type="ORF">FO508_04345</name>
</gene>
<name>A0AAE4B908_BACPU</name>
<accession>A0AAE4B908</accession>
<dbReference type="InterPro" id="IPR025055">
    <property type="entry name" value="Ena_core"/>
</dbReference>
<dbReference type="EMBL" id="VKQA01000001">
    <property type="protein sequence ID" value="MDR4249579.1"/>
    <property type="molecule type" value="Genomic_DNA"/>
</dbReference>